<evidence type="ECO:0000313" key="4">
    <source>
        <dbReference type="Proteomes" id="UP001500552"/>
    </source>
</evidence>
<dbReference type="RefSeq" id="WP_345157078.1">
    <property type="nucleotide sequence ID" value="NZ_BAABHC010000003.1"/>
</dbReference>
<proteinExistence type="predicted"/>
<dbReference type="EMBL" id="BAABHC010000003">
    <property type="protein sequence ID" value="GAA4426607.1"/>
    <property type="molecule type" value="Genomic_DNA"/>
</dbReference>
<evidence type="ECO:0000256" key="1">
    <source>
        <dbReference type="SAM" id="SignalP"/>
    </source>
</evidence>
<keyword evidence="1" id="KW-0732">Signal</keyword>
<accession>A0ABP8LBN0</accession>
<evidence type="ECO:0000259" key="2">
    <source>
        <dbReference type="Pfam" id="PF19647"/>
    </source>
</evidence>
<comment type="caution">
    <text evidence="3">The sequence shown here is derived from an EMBL/GenBank/DDBJ whole genome shotgun (WGS) entry which is preliminary data.</text>
</comment>
<evidence type="ECO:0000313" key="3">
    <source>
        <dbReference type="EMBL" id="GAA4426607.1"/>
    </source>
</evidence>
<dbReference type="InterPro" id="IPR046148">
    <property type="entry name" value="Septknot"/>
</dbReference>
<sequence length="125" mass="14217">MMQILWMGWMALLPHFVTPATAPAPVSGVSAAKDYCHVYGAVYLERDPRYKNTASAIVFLNEEEAFANLVVYRENNKLFADGPGIWFITPHKAFANHILYVTDQRYQADFTVFYTDVRSSATCRD</sequence>
<organism evidence="3 4">
    <name type="scientific">Pontibacter saemangeumensis</name>
    <dbReference type="NCBI Taxonomy" id="1084525"/>
    <lineage>
        <taxon>Bacteria</taxon>
        <taxon>Pseudomonadati</taxon>
        <taxon>Bacteroidota</taxon>
        <taxon>Cytophagia</taxon>
        <taxon>Cytophagales</taxon>
        <taxon>Hymenobacteraceae</taxon>
        <taxon>Pontibacter</taxon>
    </lineage>
</organism>
<dbReference type="Pfam" id="PF19647">
    <property type="entry name" value="Septknot"/>
    <property type="match status" value="1"/>
</dbReference>
<gene>
    <name evidence="3" type="ORF">GCM10023188_08880</name>
</gene>
<name>A0ABP8LBN0_9BACT</name>
<protein>
    <recommendedName>
        <fullName evidence="2">7(1) septoil knot domain-containing protein</fullName>
    </recommendedName>
</protein>
<keyword evidence="4" id="KW-1185">Reference proteome</keyword>
<reference evidence="4" key="1">
    <citation type="journal article" date="2019" name="Int. J. Syst. Evol. Microbiol.">
        <title>The Global Catalogue of Microorganisms (GCM) 10K type strain sequencing project: providing services to taxonomists for standard genome sequencing and annotation.</title>
        <authorList>
            <consortium name="The Broad Institute Genomics Platform"/>
            <consortium name="The Broad Institute Genome Sequencing Center for Infectious Disease"/>
            <person name="Wu L."/>
            <person name="Ma J."/>
        </authorList>
    </citation>
    <scope>NUCLEOTIDE SEQUENCE [LARGE SCALE GENOMIC DNA]</scope>
    <source>
        <strain evidence="4">JCM 17926</strain>
    </source>
</reference>
<feature type="domain" description="7(1) septoil knot" evidence="2">
    <location>
        <begin position="36"/>
        <end position="124"/>
    </location>
</feature>
<dbReference type="Proteomes" id="UP001500552">
    <property type="component" value="Unassembled WGS sequence"/>
</dbReference>
<feature type="signal peptide" evidence="1">
    <location>
        <begin position="1"/>
        <end position="22"/>
    </location>
</feature>
<feature type="chain" id="PRO_5046576989" description="7(1) septoil knot domain-containing protein" evidence="1">
    <location>
        <begin position="23"/>
        <end position="125"/>
    </location>
</feature>